<evidence type="ECO:0000256" key="4">
    <source>
        <dbReference type="ARBA" id="ARBA00023004"/>
    </source>
</evidence>
<reference evidence="7" key="1">
    <citation type="submission" date="2021-02" db="EMBL/GenBank/DDBJ databases">
        <title>Genome sequence Cadophora malorum strain M34.</title>
        <authorList>
            <person name="Stefanovic E."/>
            <person name="Vu D."/>
            <person name="Scully C."/>
            <person name="Dijksterhuis J."/>
            <person name="Roader J."/>
            <person name="Houbraken J."/>
        </authorList>
    </citation>
    <scope>NUCLEOTIDE SEQUENCE</scope>
    <source>
        <strain evidence="7">M34</strain>
    </source>
</reference>
<dbReference type="Proteomes" id="UP000664132">
    <property type="component" value="Unassembled WGS sequence"/>
</dbReference>
<organism evidence="7 8">
    <name type="scientific">Cadophora malorum</name>
    <dbReference type="NCBI Taxonomy" id="108018"/>
    <lineage>
        <taxon>Eukaryota</taxon>
        <taxon>Fungi</taxon>
        <taxon>Dikarya</taxon>
        <taxon>Ascomycota</taxon>
        <taxon>Pezizomycotina</taxon>
        <taxon>Leotiomycetes</taxon>
        <taxon>Helotiales</taxon>
        <taxon>Ploettnerulaceae</taxon>
        <taxon>Cadophora</taxon>
    </lineage>
</organism>
<proteinExistence type="inferred from homology"/>
<dbReference type="PANTHER" id="PTHR24305:SF232">
    <property type="entry name" value="P450, PUTATIVE (EUROFUNG)-RELATED"/>
    <property type="match status" value="1"/>
</dbReference>
<dbReference type="CDD" id="cd11060">
    <property type="entry name" value="CYP57A1-like"/>
    <property type="match status" value="1"/>
</dbReference>
<dbReference type="InterPro" id="IPR017972">
    <property type="entry name" value="Cyt_P450_CS"/>
</dbReference>
<dbReference type="EMBL" id="JAFJYH010000007">
    <property type="protein sequence ID" value="KAG4425880.1"/>
    <property type="molecule type" value="Genomic_DNA"/>
</dbReference>
<keyword evidence="3 5" id="KW-0479">Metal-binding</keyword>
<evidence type="ECO:0000313" key="8">
    <source>
        <dbReference type="Proteomes" id="UP000664132"/>
    </source>
</evidence>
<comment type="similarity">
    <text evidence="2 6">Belongs to the cytochrome P450 family.</text>
</comment>
<feature type="binding site" description="axial binding residue" evidence="5">
    <location>
        <position position="465"/>
    </location>
    <ligand>
        <name>heme</name>
        <dbReference type="ChEBI" id="CHEBI:30413"/>
    </ligand>
    <ligandPart>
        <name>Fe</name>
        <dbReference type="ChEBI" id="CHEBI:18248"/>
    </ligandPart>
</feature>
<dbReference type="Gene3D" id="1.10.630.10">
    <property type="entry name" value="Cytochrome P450"/>
    <property type="match status" value="1"/>
</dbReference>
<evidence type="ECO:0008006" key="9">
    <source>
        <dbReference type="Google" id="ProtNLM"/>
    </source>
</evidence>
<dbReference type="Pfam" id="PF00067">
    <property type="entry name" value="p450"/>
    <property type="match status" value="1"/>
</dbReference>
<dbReference type="PANTHER" id="PTHR24305">
    <property type="entry name" value="CYTOCHROME P450"/>
    <property type="match status" value="1"/>
</dbReference>
<dbReference type="FunFam" id="1.10.630.10:FF:000050">
    <property type="entry name" value="Cytochrome P450 monooxygenase"/>
    <property type="match status" value="1"/>
</dbReference>
<dbReference type="PRINTS" id="PR00463">
    <property type="entry name" value="EP450I"/>
</dbReference>
<keyword evidence="5 6" id="KW-0349">Heme</keyword>
<dbReference type="GO" id="GO:0004497">
    <property type="term" value="F:monooxygenase activity"/>
    <property type="evidence" value="ECO:0007669"/>
    <property type="project" value="UniProtKB-KW"/>
</dbReference>
<evidence type="ECO:0000256" key="3">
    <source>
        <dbReference type="ARBA" id="ARBA00022723"/>
    </source>
</evidence>
<evidence type="ECO:0000256" key="5">
    <source>
        <dbReference type="PIRSR" id="PIRSR602401-1"/>
    </source>
</evidence>
<dbReference type="InterPro" id="IPR001128">
    <property type="entry name" value="Cyt_P450"/>
</dbReference>
<dbReference type="PROSITE" id="PS00086">
    <property type="entry name" value="CYTOCHROME_P450"/>
    <property type="match status" value="1"/>
</dbReference>
<dbReference type="InterPro" id="IPR002401">
    <property type="entry name" value="Cyt_P450_E_grp-I"/>
</dbReference>
<evidence type="ECO:0000313" key="7">
    <source>
        <dbReference type="EMBL" id="KAG4425880.1"/>
    </source>
</evidence>
<accession>A0A8H7WJ69</accession>
<dbReference type="PRINTS" id="PR00385">
    <property type="entry name" value="P450"/>
</dbReference>
<keyword evidence="6" id="KW-0560">Oxidoreductase</keyword>
<keyword evidence="8" id="KW-1185">Reference proteome</keyword>
<name>A0A8H7WJ69_9HELO</name>
<evidence type="ECO:0000256" key="1">
    <source>
        <dbReference type="ARBA" id="ARBA00001971"/>
    </source>
</evidence>
<comment type="caution">
    <text evidence="7">The sequence shown here is derived from an EMBL/GenBank/DDBJ whole genome shotgun (WGS) entry which is preliminary data.</text>
</comment>
<keyword evidence="6" id="KW-0503">Monooxygenase</keyword>
<dbReference type="GO" id="GO:0016705">
    <property type="term" value="F:oxidoreductase activity, acting on paired donors, with incorporation or reduction of molecular oxygen"/>
    <property type="evidence" value="ECO:0007669"/>
    <property type="project" value="InterPro"/>
</dbReference>
<dbReference type="InterPro" id="IPR036396">
    <property type="entry name" value="Cyt_P450_sf"/>
</dbReference>
<evidence type="ECO:0000256" key="6">
    <source>
        <dbReference type="RuleBase" id="RU000461"/>
    </source>
</evidence>
<dbReference type="OrthoDB" id="3934656at2759"/>
<dbReference type="InterPro" id="IPR050121">
    <property type="entry name" value="Cytochrome_P450_monoxygenase"/>
</dbReference>
<protein>
    <recommendedName>
        <fullName evidence="9">Cytochrome P450</fullName>
    </recommendedName>
</protein>
<dbReference type="GO" id="GO:0020037">
    <property type="term" value="F:heme binding"/>
    <property type="evidence" value="ECO:0007669"/>
    <property type="project" value="InterPro"/>
</dbReference>
<dbReference type="GO" id="GO:0005506">
    <property type="term" value="F:iron ion binding"/>
    <property type="evidence" value="ECO:0007669"/>
    <property type="project" value="InterPro"/>
</dbReference>
<gene>
    <name evidence="7" type="ORF">IFR04_001087</name>
</gene>
<comment type="cofactor">
    <cofactor evidence="1 5">
        <name>heme</name>
        <dbReference type="ChEBI" id="CHEBI:30413"/>
    </cofactor>
</comment>
<evidence type="ECO:0000256" key="2">
    <source>
        <dbReference type="ARBA" id="ARBA00010617"/>
    </source>
</evidence>
<sequence length="521" mass="59112">MLLESLSELRGLAIFGLLAALIFAQLLKNKYGNGVHHIPGPLLASFTDYWRLFVVWGRRPEATHIKLHEKYGDLVRIGPKTVLVADWEATKRIYALNAGYVKSGFYPVQQNIVKGKPLHSLFNSEDEKFHAKLRRSVASAYSMSNLVTFEPLVDSTITAFIKQLQDRVVDKAGDDGVLDFGTWLQYYAFDVIGELTFSKRLGFVDQGKDIEGVISVLERMLNYFAVVGQNPWLDRLFLKNPLLLWCAERGYLDTTSPVAVFARSRMASRLSSNDDSKPQDEENASPARRDFLDRFLAANKKDPEFISDQRVLALTVANVFAGSDTTAITLRAVFYFLMKHPETMKKLLQELKDADLGPKEQIVSWEQARNLPYLSAVIQESLRMHPAVGLALERIVPAHGLQVGKTFIPAGTNVGVNAWVVHLNQTVYGSEPEKYRPERWLEVDDSKRSEMNNALFSFGMGARTCIGKNISLLEMYKLAPTMLRQFEIFFAREKSDWTLHNAWFVKQSDFFVRIKSRRGAE</sequence>
<keyword evidence="4 5" id="KW-0408">Iron</keyword>
<dbReference type="SUPFAM" id="SSF48264">
    <property type="entry name" value="Cytochrome P450"/>
    <property type="match status" value="1"/>
</dbReference>
<dbReference type="AlphaFoldDB" id="A0A8H7WJ69"/>